<dbReference type="Gene3D" id="3.80.10.10">
    <property type="entry name" value="Ribonuclease Inhibitor"/>
    <property type="match status" value="2"/>
</dbReference>
<feature type="region of interest" description="Disordered" evidence="8">
    <location>
        <begin position="613"/>
        <end position="642"/>
    </location>
</feature>
<gene>
    <name evidence="12" type="ORF">C5167_044559</name>
</gene>
<dbReference type="PANTHER" id="PTHR48007:SF53">
    <property type="entry name" value="OS01G0711200 PROTEIN"/>
    <property type="match status" value="1"/>
</dbReference>
<organism evidence="12 13">
    <name type="scientific">Papaver somniferum</name>
    <name type="common">Opium poppy</name>
    <dbReference type="NCBI Taxonomy" id="3469"/>
    <lineage>
        <taxon>Eukaryota</taxon>
        <taxon>Viridiplantae</taxon>
        <taxon>Streptophyta</taxon>
        <taxon>Embryophyta</taxon>
        <taxon>Tracheophyta</taxon>
        <taxon>Spermatophyta</taxon>
        <taxon>Magnoliopsida</taxon>
        <taxon>Ranunculales</taxon>
        <taxon>Papaveraceae</taxon>
        <taxon>Papaveroideae</taxon>
        <taxon>Papaver</taxon>
    </lineage>
</organism>
<evidence type="ECO:0000256" key="3">
    <source>
        <dbReference type="ARBA" id="ARBA00022692"/>
    </source>
</evidence>
<accession>A0A4Y7LBG7</accession>
<dbReference type="Proteomes" id="UP000316621">
    <property type="component" value="Chromosome 10"/>
</dbReference>
<keyword evidence="7" id="KW-0067">ATP-binding</keyword>
<dbReference type="InterPro" id="IPR013210">
    <property type="entry name" value="LRR_N_plant-typ"/>
</dbReference>
<dbReference type="PANTHER" id="PTHR48007">
    <property type="entry name" value="LEUCINE-RICH REPEAT RECEPTOR-LIKE PROTEIN KINASE PXC1"/>
    <property type="match status" value="1"/>
</dbReference>
<dbReference type="EMBL" id="CM010724">
    <property type="protein sequence ID" value="RZC81980.1"/>
    <property type="molecule type" value="Genomic_DNA"/>
</dbReference>
<dbReference type="InterPro" id="IPR011009">
    <property type="entry name" value="Kinase-like_dom_sf"/>
</dbReference>
<protein>
    <recommendedName>
        <fullName evidence="11">Protein kinase domain-containing protein</fullName>
    </recommendedName>
</protein>
<keyword evidence="5 9" id="KW-1133">Transmembrane helix</keyword>
<evidence type="ECO:0000256" key="9">
    <source>
        <dbReference type="SAM" id="Phobius"/>
    </source>
</evidence>
<dbReference type="Gene3D" id="3.30.200.20">
    <property type="entry name" value="Phosphorylase Kinase, domain 1"/>
    <property type="match status" value="1"/>
</dbReference>
<evidence type="ECO:0000256" key="6">
    <source>
        <dbReference type="ARBA" id="ARBA00023136"/>
    </source>
</evidence>
<keyword evidence="4" id="KW-0677">Repeat</keyword>
<sequence>MKLFCNSTASVLIFFLFFSLSSSNPDFETLLEFKKSSDPFNKTLISWSNSSSSSSSLCSWIGVTCNHERTRITQLVLENQNLTGSIEVLSQLTELRQLSLKYNNLSISKDFSFSPWRNMKLLYLSHNKFSRKFPSGISELHRLHRIDLSYNQFTGEIPLGELIQLPNLLTIRLEMNSFTGSLKGIGSFSSLIEFNVSRNDLEGEIPEILRSFQDSSFVGNKNLCGEPLLNDCGGESQSGGQIDPIPVLVPPKPKKAKKLSKKALILITISYVGLIILMGFLGFLLCMKKFSKKQSNGKQSIEKKKRSSGFEGKEEEGMMVLFNGCLDLSVDDLLKSSAELLGKGSFGTTYKVMMNNGYSVVVKRIRERKKKEINGFLKEIGELRHKNLSSLRGYYSSKGELLLVYDYFSNGSLFSLLHGNRGPGRTPLDWGTRLKFASGVAEGLAFLHVANDRKLSHGNLTSANVVIDRENNACIADAALCHIFVAPANVTNNGYKAPELMYNAHNYRKLSQKCDVYSLGVILLEILTGKMAVYEGETSLAKWVQCVGKEEWESEVFDFELPRDKVIVGEMVCLLQIALLCVAQVPNDRHNASVVHKMIEDVKTKGRTSATFVHRGDANNRSTDSSRSELSDYALPAQNTSF</sequence>
<keyword evidence="13" id="KW-1185">Reference proteome</keyword>
<evidence type="ECO:0000256" key="4">
    <source>
        <dbReference type="ARBA" id="ARBA00022737"/>
    </source>
</evidence>
<keyword evidence="10" id="KW-0732">Signal</keyword>
<dbReference type="InterPro" id="IPR001611">
    <property type="entry name" value="Leu-rich_rpt"/>
</dbReference>
<reference evidence="12 13" key="1">
    <citation type="journal article" date="2018" name="Science">
        <title>The opium poppy genome and morphinan production.</title>
        <authorList>
            <person name="Guo L."/>
            <person name="Winzer T."/>
            <person name="Yang X."/>
            <person name="Li Y."/>
            <person name="Ning Z."/>
            <person name="He Z."/>
            <person name="Teodor R."/>
            <person name="Lu Y."/>
            <person name="Bowser T.A."/>
            <person name="Graham I.A."/>
            <person name="Ye K."/>
        </authorList>
    </citation>
    <scope>NUCLEOTIDE SEQUENCE [LARGE SCALE GENOMIC DNA]</scope>
    <source>
        <strain evidence="13">cv. HN1</strain>
        <tissue evidence="12">Leaves</tissue>
    </source>
</reference>
<dbReference type="InterPro" id="IPR000719">
    <property type="entry name" value="Prot_kinase_dom"/>
</dbReference>
<dbReference type="OrthoDB" id="1890790at2759"/>
<dbReference type="GO" id="GO:0016020">
    <property type="term" value="C:membrane"/>
    <property type="evidence" value="ECO:0007669"/>
    <property type="project" value="UniProtKB-SubCell"/>
</dbReference>
<dbReference type="Gramene" id="RZC81980">
    <property type="protein sequence ID" value="RZC81980"/>
    <property type="gene ID" value="C5167_044559"/>
</dbReference>
<evidence type="ECO:0000256" key="7">
    <source>
        <dbReference type="PROSITE-ProRule" id="PRU10141"/>
    </source>
</evidence>
<comment type="subcellular location">
    <subcellularLocation>
        <location evidence="1">Membrane</location>
    </subcellularLocation>
</comment>
<name>A0A4Y7LBG7_PAPSO</name>
<keyword evidence="7" id="KW-0547">Nucleotide-binding</keyword>
<feature type="transmembrane region" description="Helical" evidence="9">
    <location>
        <begin position="263"/>
        <end position="286"/>
    </location>
</feature>
<dbReference type="SUPFAM" id="SSF52058">
    <property type="entry name" value="L domain-like"/>
    <property type="match status" value="1"/>
</dbReference>
<evidence type="ECO:0000259" key="11">
    <source>
        <dbReference type="PROSITE" id="PS50011"/>
    </source>
</evidence>
<dbReference type="InterPro" id="IPR032675">
    <property type="entry name" value="LRR_dom_sf"/>
</dbReference>
<dbReference type="OMA" id="FKSACAD"/>
<dbReference type="Pfam" id="PF13855">
    <property type="entry name" value="LRR_8"/>
    <property type="match status" value="1"/>
</dbReference>
<evidence type="ECO:0000256" key="10">
    <source>
        <dbReference type="SAM" id="SignalP"/>
    </source>
</evidence>
<dbReference type="Gene3D" id="1.10.510.10">
    <property type="entry name" value="Transferase(Phosphotransferase) domain 1"/>
    <property type="match status" value="1"/>
</dbReference>
<feature type="signal peptide" evidence="10">
    <location>
        <begin position="1"/>
        <end position="23"/>
    </location>
</feature>
<dbReference type="GO" id="GO:0004672">
    <property type="term" value="F:protein kinase activity"/>
    <property type="evidence" value="ECO:0007669"/>
    <property type="project" value="InterPro"/>
</dbReference>
<evidence type="ECO:0000256" key="1">
    <source>
        <dbReference type="ARBA" id="ARBA00004370"/>
    </source>
</evidence>
<evidence type="ECO:0000256" key="5">
    <source>
        <dbReference type="ARBA" id="ARBA00022989"/>
    </source>
</evidence>
<proteinExistence type="predicted"/>
<dbReference type="InterPro" id="IPR046959">
    <property type="entry name" value="PRK1-6/SRF4-like"/>
</dbReference>
<dbReference type="InterPro" id="IPR017441">
    <property type="entry name" value="Protein_kinase_ATP_BS"/>
</dbReference>
<feature type="binding site" evidence="7">
    <location>
        <position position="363"/>
    </location>
    <ligand>
        <name>ATP</name>
        <dbReference type="ChEBI" id="CHEBI:30616"/>
    </ligand>
</feature>
<dbReference type="SUPFAM" id="SSF56112">
    <property type="entry name" value="Protein kinase-like (PK-like)"/>
    <property type="match status" value="1"/>
</dbReference>
<dbReference type="Pfam" id="PF00069">
    <property type="entry name" value="Pkinase"/>
    <property type="match status" value="1"/>
</dbReference>
<evidence type="ECO:0000313" key="12">
    <source>
        <dbReference type="EMBL" id="RZC81980.1"/>
    </source>
</evidence>
<dbReference type="GO" id="GO:0005524">
    <property type="term" value="F:ATP binding"/>
    <property type="evidence" value="ECO:0007669"/>
    <property type="project" value="UniProtKB-UniRule"/>
</dbReference>
<dbReference type="Pfam" id="PF08263">
    <property type="entry name" value="LRRNT_2"/>
    <property type="match status" value="1"/>
</dbReference>
<dbReference type="AlphaFoldDB" id="A0A4Y7LBG7"/>
<keyword evidence="2" id="KW-0433">Leucine-rich repeat</keyword>
<feature type="chain" id="PRO_5021199636" description="Protein kinase domain-containing protein" evidence="10">
    <location>
        <begin position="24"/>
        <end position="642"/>
    </location>
</feature>
<dbReference type="PROSITE" id="PS00107">
    <property type="entry name" value="PROTEIN_KINASE_ATP"/>
    <property type="match status" value="1"/>
</dbReference>
<feature type="domain" description="Protein kinase" evidence="11">
    <location>
        <begin position="335"/>
        <end position="599"/>
    </location>
</feature>
<evidence type="ECO:0000313" key="13">
    <source>
        <dbReference type="Proteomes" id="UP000316621"/>
    </source>
</evidence>
<dbReference type="PROSITE" id="PS50011">
    <property type="entry name" value="PROTEIN_KINASE_DOM"/>
    <property type="match status" value="1"/>
</dbReference>
<keyword evidence="3 9" id="KW-0812">Transmembrane</keyword>
<evidence type="ECO:0000256" key="2">
    <source>
        <dbReference type="ARBA" id="ARBA00022614"/>
    </source>
</evidence>
<keyword evidence="6 9" id="KW-0472">Membrane</keyword>
<evidence type="ECO:0000256" key="8">
    <source>
        <dbReference type="SAM" id="MobiDB-lite"/>
    </source>
</evidence>
<feature type="compositionally biased region" description="Basic and acidic residues" evidence="8">
    <location>
        <begin position="614"/>
        <end position="630"/>
    </location>
</feature>